<keyword evidence="3" id="KW-1185">Reference proteome</keyword>
<gene>
    <name evidence="2" type="ORF">GS18_0220230</name>
</gene>
<evidence type="ECO:0000313" key="2">
    <source>
        <dbReference type="EMBL" id="KEZ47179.1"/>
    </source>
</evidence>
<dbReference type="AlphaFoldDB" id="A0A084GIL7"/>
<comment type="caution">
    <text evidence="2">The sequence shown here is derived from an EMBL/GenBank/DDBJ whole genome shotgun (WGS) entry which is preliminary data.</text>
</comment>
<name>A0A084GIL7_METID</name>
<keyword evidence="1" id="KW-1133">Transmembrane helix</keyword>
<sequence>MVPSKKELVNHLEEKMTNQDIGKIYNISFQKVIQLTKKYELNQNQLRKVNKLIVYMHMFNGKVVYIGSGLWYRCRRYTNRRNIEHKQLMKDGKIEYKIIAEFEDEEAARSLEQKLIKKYKSKGEATFNKQLK</sequence>
<organism evidence="2 3">
    <name type="scientific">Metabacillus indicus</name>
    <name type="common">Bacillus indicus</name>
    <dbReference type="NCBI Taxonomy" id="246786"/>
    <lineage>
        <taxon>Bacteria</taxon>
        <taxon>Bacillati</taxon>
        <taxon>Bacillota</taxon>
        <taxon>Bacilli</taxon>
        <taxon>Bacillales</taxon>
        <taxon>Bacillaceae</taxon>
        <taxon>Metabacillus</taxon>
    </lineage>
</organism>
<dbReference type="OrthoDB" id="2875055at2"/>
<dbReference type="EMBL" id="JNVC02000024">
    <property type="protein sequence ID" value="KEZ47179.1"/>
    <property type="molecule type" value="Genomic_DNA"/>
</dbReference>
<evidence type="ECO:0000313" key="3">
    <source>
        <dbReference type="Proteomes" id="UP000028549"/>
    </source>
</evidence>
<keyword evidence="1" id="KW-0812">Transmembrane</keyword>
<evidence type="ECO:0000256" key="1">
    <source>
        <dbReference type="SAM" id="Phobius"/>
    </source>
</evidence>
<feature type="transmembrane region" description="Helical" evidence="1">
    <location>
        <begin position="52"/>
        <end position="72"/>
    </location>
</feature>
<evidence type="ECO:0008006" key="4">
    <source>
        <dbReference type="Google" id="ProtNLM"/>
    </source>
</evidence>
<keyword evidence="1" id="KW-0472">Membrane</keyword>
<protein>
    <recommendedName>
        <fullName evidence="4">GIY-YIG domain-containing protein</fullName>
    </recommendedName>
</protein>
<proteinExistence type="predicted"/>
<dbReference type="Proteomes" id="UP000028549">
    <property type="component" value="Unassembled WGS sequence"/>
</dbReference>
<dbReference type="SUPFAM" id="SSF82771">
    <property type="entry name" value="GIY-YIG endonuclease"/>
    <property type="match status" value="1"/>
</dbReference>
<dbReference type="InterPro" id="IPR035901">
    <property type="entry name" value="GIY-YIG_endonuc_sf"/>
</dbReference>
<dbReference type="RefSeq" id="WP_029567187.1">
    <property type="nucleotide sequence ID" value="NZ_JNVC02000024.1"/>
</dbReference>
<reference evidence="2 3" key="1">
    <citation type="journal article" date="2005" name="Int. J. Syst. Evol. Microbiol.">
        <title>Bacillus cibi sp. nov., isolated from jeotgal, a traditional Korean fermented seafood.</title>
        <authorList>
            <person name="Yoon J.H."/>
            <person name="Lee C.H."/>
            <person name="Oh T.K."/>
        </authorList>
    </citation>
    <scope>NUCLEOTIDE SEQUENCE [LARGE SCALE GENOMIC DNA]</scope>
    <source>
        <strain evidence="2 3">DSM 16189</strain>
    </source>
</reference>
<accession>A0A084GIL7</accession>